<name>A0AAE0NUA4_9PEZI</name>
<dbReference type="GO" id="GO:0004590">
    <property type="term" value="F:orotidine-5'-phosphate decarboxylase activity"/>
    <property type="evidence" value="ECO:0007669"/>
    <property type="project" value="UniProtKB-EC"/>
</dbReference>
<keyword evidence="6" id="KW-0665">Pyrimidine biosynthesis</keyword>
<comment type="pathway">
    <text evidence="1">Pyrimidine metabolism; UMP biosynthesis via de novo pathway; UMP from orotate: step 2/2.</text>
</comment>
<evidence type="ECO:0000259" key="11">
    <source>
        <dbReference type="Pfam" id="PF00215"/>
    </source>
</evidence>
<evidence type="ECO:0000256" key="6">
    <source>
        <dbReference type="ARBA" id="ARBA00022975"/>
    </source>
</evidence>
<dbReference type="AlphaFoldDB" id="A0AAE0NUA4"/>
<evidence type="ECO:0000256" key="9">
    <source>
        <dbReference type="ARBA" id="ARBA00033428"/>
    </source>
</evidence>
<dbReference type="Gene3D" id="3.20.20.70">
    <property type="entry name" value="Aldolase class I"/>
    <property type="match status" value="1"/>
</dbReference>
<evidence type="ECO:0000256" key="10">
    <source>
        <dbReference type="PIRSR" id="PIRSR614732-1"/>
    </source>
</evidence>
<evidence type="ECO:0000256" key="3">
    <source>
        <dbReference type="ARBA" id="ARBA00012321"/>
    </source>
</evidence>
<dbReference type="GO" id="GO:0005829">
    <property type="term" value="C:cytosol"/>
    <property type="evidence" value="ECO:0007669"/>
    <property type="project" value="TreeGrafter"/>
</dbReference>
<proteinExistence type="inferred from homology"/>
<evidence type="ECO:0000256" key="4">
    <source>
        <dbReference type="ARBA" id="ARBA00021923"/>
    </source>
</evidence>
<dbReference type="InterPro" id="IPR011060">
    <property type="entry name" value="RibuloseP-bd_barrel"/>
</dbReference>
<dbReference type="InterPro" id="IPR013785">
    <property type="entry name" value="Aldolase_TIM"/>
</dbReference>
<keyword evidence="5" id="KW-0210">Decarboxylase</keyword>
<dbReference type="PROSITE" id="PS00156">
    <property type="entry name" value="OMPDECASE"/>
    <property type="match status" value="1"/>
</dbReference>
<organism evidence="12 13">
    <name type="scientific">Podospora didyma</name>
    <dbReference type="NCBI Taxonomy" id="330526"/>
    <lineage>
        <taxon>Eukaryota</taxon>
        <taxon>Fungi</taxon>
        <taxon>Dikarya</taxon>
        <taxon>Ascomycota</taxon>
        <taxon>Pezizomycotina</taxon>
        <taxon>Sordariomycetes</taxon>
        <taxon>Sordariomycetidae</taxon>
        <taxon>Sordariales</taxon>
        <taxon>Podosporaceae</taxon>
        <taxon>Podospora</taxon>
    </lineage>
</organism>
<evidence type="ECO:0000313" key="13">
    <source>
        <dbReference type="Proteomes" id="UP001285441"/>
    </source>
</evidence>
<dbReference type="Proteomes" id="UP001285441">
    <property type="component" value="Unassembled WGS sequence"/>
</dbReference>
<protein>
    <recommendedName>
        <fullName evidence="4">Orotidine 5'-phosphate decarboxylase</fullName>
        <ecNumber evidence="3">4.1.1.23</ecNumber>
    </recommendedName>
    <alternativeName>
        <fullName evidence="9">OMP decarboxylase</fullName>
    </alternativeName>
    <alternativeName>
        <fullName evidence="8">Uridine 5'-monophosphate synthase</fullName>
    </alternativeName>
</protein>
<dbReference type="SUPFAM" id="SSF51366">
    <property type="entry name" value="Ribulose-phoshate binding barrel"/>
    <property type="match status" value="1"/>
</dbReference>
<dbReference type="PANTHER" id="PTHR32119">
    <property type="entry name" value="OROTIDINE 5'-PHOSPHATE DECARBOXYLASE"/>
    <property type="match status" value="1"/>
</dbReference>
<reference evidence="12" key="2">
    <citation type="submission" date="2023-06" db="EMBL/GenBank/DDBJ databases">
        <authorList>
            <consortium name="Lawrence Berkeley National Laboratory"/>
            <person name="Haridas S."/>
            <person name="Hensen N."/>
            <person name="Bonometti L."/>
            <person name="Westerberg I."/>
            <person name="Brannstrom I.O."/>
            <person name="Guillou S."/>
            <person name="Cros-Aarteil S."/>
            <person name="Calhoun S."/>
            <person name="Kuo A."/>
            <person name="Mondo S."/>
            <person name="Pangilinan J."/>
            <person name="Riley R."/>
            <person name="LaButti K."/>
            <person name="Andreopoulos B."/>
            <person name="Lipzen A."/>
            <person name="Chen C."/>
            <person name="Yanf M."/>
            <person name="Daum C."/>
            <person name="Ng V."/>
            <person name="Clum A."/>
            <person name="Steindorff A."/>
            <person name="Ohm R."/>
            <person name="Martin F."/>
            <person name="Silar P."/>
            <person name="Natvig D."/>
            <person name="Lalanne C."/>
            <person name="Gautier V."/>
            <person name="Ament-velasquez S.L."/>
            <person name="Kruys A."/>
            <person name="Hutchinson M.I."/>
            <person name="Powell A.J."/>
            <person name="Barry K."/>
            <person name="Miller A.N."/>
            <person name="Grigoriev I.V."/>
            <person name="Debuchy R."/>
            <person name="Gladieux P."/>
            <person name="Thoren M.H."/>
            <person name="Johannesson H."/>
        </authorList>
    </citation>
    <scope>NUCLEOTIDE SEQUENCE</scope>
    <source>
        <strain evidence="12">CBS 232.78</strain>
    </source>
</reference>
<feature type="active site" description="For OMPdecase activity" evidence="10">
    <location>
        <position position="70"/>
    </location>
</feature>
<dbReference type="Pfam" id="PF00215">
    <property type="entry name" value="OMPdecase"/>
    <property type="match status" value="1"/>
</dbReference>
<dbReference type="InterPro" id="IPR018089">
    <property type="entry name" value="OMPdecase_AS"/>
</dbReference>
<feature type="domain" description="Orotidine 5'-phosphate decarboxylase" evidence="11">
    <location>
        <begin position="41"/>
        <end position="108"/>
    </location>
</feature>
<comment type="similarity">
    <text evidence="2">Belongs to the OMP decarboxylase family.</text>
</comment>
<feature type="active site" description="For OMPdecase activity" evidence="10">
    <location>
        <position position="73"/>
    </location>
</feature>
<reference evidence="12" key="1">
    <citation type="journal article" date="2023" name="Mol. Phylogenet. Evol.">
        <title>Genome-scale phylogeny and comparative genomics of the fungal order Sordariales.</title>
        <authorList>
            <person name="Hensen N."/>
            <person name="Bonometti L."/>
            <person name="Westerberg I."/>
            <person name="Brannstrom I.O."/>
            <person name="Guillou S."/>
            <person name="Cros-Aarteil S."/>
            <person name="Calhoun S."/>
            <person name="Haridas S."/>
            <person name="Kuo A."/>
            <person name="Mondo S."/>
            <person name="Pangilinan J."/>
            <person name="Riley R."/>
            <person name="LaButti K."/>
            <person name="Andreopoulos B."/>
            <person name="Lipzen A."/>
            <person name="Chen C."/>
            <person name="Yan M."/>
            <person name="Daum C."/>
            <person name="Ng V."/>
            <person name="Clum A."/>
            <person name="Steindorff A."/>
            <person name="Ohm R.A."/>
            <person name="Martin F."/>
            <person name="Silar P."/>
            <person name="Natvig D.O."/>
            <person name="Lalanne C."/>
            <person name="Gautier V."/>
            <person name="Ament-Velasquez S.L."/>
            <person name="Kruys A."/>
            <person name="Hutchinson M.I."/>
            <person name="Powell A.J."/>
            <person name="Barry K."/>
            <person name="Miller A.N."/>
            <person name="Grigoriev I.V."/>
            <person name="Debuchy R."/>
            <person name="Gladieux P."/>
            <person name="Hiltunen Thoren M."/>
            <person name="Johannesson H."/>
        </authorList>
    </citation>
    <scope>NUCLEOTIDE SEQUENCE</scope>
    <source>
        <strain evidence="12">CBS 232.78</strain>
    </source>
</reference>
<dbReference type="EC" id="4.1.1.23" evidence="3"/>
<evidence type="ECO:0000256" key="2">
    <source>
        <dbReference type="ARBA" id="ARBA00011018"/>
    </source>
</evidence>
<feature type="active site" description="For OMPdecase activity" evidence="10">
    <location>
        <position position="68"/>
    </location>
</feature>
<dbReference type="PANTHER" id="PTHR32119:SF2">
    <property type="entry name" value="OROTIDINE 5'-PHOSPHATE DECARBOXYLASE"/>
    <property type="match status" value="1"/>
</dbReference>
<accession>A0AAE0NUA4</accession>
<evidence type="ECO:0000313" key="12">
    <source>
        <dbReference type="EMBL" id="KAK3387866.1"/>
    </source>
</evidence>
<evidence type="ECO:0000256" key="5">
    <source>
        <dbReference type="ARBA" id="ARBA00022793"/>
    </source>
</evidence>
<evidence type="ECO:0000256" key="1">
    <source>
        <dbReference type="ARBA" id="ARBA00004861"/>
    </source>
</evidence>
<sequence length="218" mass="24155">MVARKHTDTPKKVFSSAKRSNLVISADLTDRNTLLVCAEGDLVSNFGSSTVRGLKVLAEKHSFIIFEDRKLVDIGITVQKQYHGASLRISEWPDVVSLGVQSGDRIVEAEPLDQTVTSPDFPFPDQRAFLLPHRAPSSPRTQSRSAGICAPGQRISLCRILERSCPSASSRQEIKGDKLDQWYQTPASAVFIYTASDSVEATKRYQAEGWTAYIKRTL</sequence>
<dbReference type="GO" id="GO:0006207">
    <property type="term" value="P:'de novo' pyrimidine nucleobase biosynthetic process"/>
    <property type="evidence" value="ECO:0007669"/>
    <property type="project" value="InterPro"/>
</dbReference>
<keyword evidence="13" id="KW-1185">Reference proteome</keyword>
<dbReference type="GO" id="GO:0044205">
    <property type="term" value="P:'de novo' UMP biosynthetic process"/>
    <property type="evidence" value="ECO:0007669"/>
    <property type="project" value="InterPro"/>
</dbReference>
<evidence type="ECO:0000256" key="7">
    <source>
        <dbReference type="ARBA" id="ARBA00023239"/>
    </source>
</evidence>
<dbReference type="InterPro" id="IPR014732">
    <property type="entry name" value="OMPdecase"/>
</dbReference>
<comment type="caution">
    <text evidence="12">The sequence shown here is derived from an EMBL/GenBank/DDBJ whole genome shotgun (WGS) entry which is preliminary data.</text>
</comment>
<dbReference type="InterPro" id="IPR001754">
    <property type="entry name" value="OMPdeCOase_dom"/>
</dbReference>
<keyword evidence="7" id="KW-0456">Lyase</keyword>
<gene>
    <name evidence="12" type="ORF">B0H63DRAFT_493890</name>
</gene>
<dbReference type="EMBL" id="JAULSW010000003">
    <property type="protein sequence ID" value="KAK3387866.1"/>
    <property type="molecule type" value="Genomic_DNA"/>
</dbReference>
<evidence type="ECO:0000256" key="8">
    <source>
        <dbReference type="ARBA" id="ARBA00031744"/>
    </source>
</evidence>